<evidence type="ECO:0000256" key="13">
    <source>
        <dbReference type="ARBA" id="ARBA00038983"/>
    </source>
</evidence>
<dbReference type="CDD" id="cd02274">
    <property type="entry name" value="DHDPR_N"/>
    <property type="match status" value="1"/>
</dbReference>
<comment type="catalytic activity">
    <reaction evidence="15">
        <text>(S)-2,3,4,5-tetrahydrodipicolinate + NAD(+) + H2O = (2S,4S)-4-hydroxy-2,3,4,5-tetrahydrodipicolinate + NADH + H(+)</text>
        <dbReference type="Rhea" id="RHEA:35323"/>
        <dbReference type="ChEBI" id="CHEBI:15377"/>
        <dbReference type="ChEBI" id="CHEBI:15378"/>
        <dbReference type="ChEBI" id="CHEBI:16845"/>
        <dbReference type="ChEBI" id="CHEBI:57540"/>
        <dbReference type="ChEBI" id="CHEBI:57945"/>
        <dbReference type="ChEBI" id="CHEBI:67139"/>
        <dbReference type="EC" id="1.17.1.8"/>
    </reaction>
</comment>
<dbReference type="FunFam" id="3.30.360.10:FF:000037">
    <property type="entry name" value="4-hydroxy-tetrahydrodipicolinate reductase 2, chloroplastic"/>
    <property type="match status" value="1"/>
</dbReference>
<comment type="catalytic activity">
    <reaction evidence="14">
        <text>(S)-2,3,4,5-tetrahydrodipicolinate + NADP(+) + H2O = (2S,4S)-4-hydroxy-2,3,4,5-tetrahydrodipicolinate + NADPH + H(+)</text>
        <dbReference type="Rhea" id="RHEA:35331"/>
        <dbReference type="ChEBI" id="CHEBI:15377"/>
        <dbReference type="ChEBI" id="CHEBI:15378"/>
        <dbReference type="ChEBI" id="CHEBI:16845"/>
        <dbReference type="ChEBI" id="CHEBI:57783"/>
        <dbReference type="ChEBI" id="CHEBI:58349"/>
        <dbReference type="ChEBI" id="CHEBI:67139"/>
        <dbReference type="EC" id="1.17.1.8"/>
    </reaction>
</comment>
<evidence type="ECO:0000256" key="1">
    <source>
        <dbReference type="ARBA" id="ARBA00004229"/>
    </source>
</evidence>
<evidence type="ECO:0000256" key="14">
    <source>
        <dbReference type="ARBA" id="ARBA00049080"/>
    </source>
</evidence>
<dbReference type="EC" id="1.17.1.8" evidence="13"/>
<dbReference type="InterPro" id="IPR036291">
    <property type="entry name" value="NAD(P)-bd_dom_sf"/>
</dbReference>
<dbReference type="InterPro" id="IPR011859">
    <property type="entry name" value="Dihydrodipicolinate_Rdtase_pln"/>
</dbReference>
<feature type="domain" description="Dihydrodipicolinate reductase N-terminal" evidence="17">
    <location>
        <begin position="63"/>
        <end position="186"/>
    </location>
</feature>
<evidence type="ECO:0000256" key="15">
    <source>
        <dbReference type="ARBA" id="ARBA00049396"/>
    </source>
</evidence>
<reference evidence="19" key="1">
    <citation type="submission" date="2022-06" db="EMBL/GenBank/DDBJ databases">
        <title>Uncovering the hologenomic basis of an extraordinary plant invasion.</title>
        <authorList>
            <person name="Bieker V.C."/>
            <person name="Martin M.D."/>
            <person name="Gilbert T."/>
            <person name="Hodgins K."/>
            <person name="Battlay P."/>
            <person name="Petersen B."/>
            <person name="Wilson J."/>
        </authorList>
    </citation>
    <scope>NUCLEOTIDE SEQUENCE</scope>
    <source>
        <strain evidence="19">AA19_3_7</strain>
        <tissue evidence="19">Leaf</tissue>
    </source>
</reference>
<evidence type="ECO:0000256" key="2">
    <source>
        <dbReference type="ARBA" id="ARBA00006642"/>
    </source>
</evidence>
<dbReference type="PANTHER" id="PTHR20836:SF0">
    <property type="entry name" value="4-HYDROXY-TETRAHYDRODIPICOLINATE REDUCTASE 1, CHLOROPLASTIC-RELATED"/>
    <property type="match status" value="1"/>
</dbReference>
<dbReference type="FunFam" id="3.40.50.720:FF:000264">
    <property type="entry name" value="4-hydroxy-tetrahydrodipicolinate reductase 2 chloroplastic"/>
    <property type="match status" value="1"/>
</dbReference>
<dbReference type="Pfam" id="PF01113">
    <property type="entry name" value="DapB_N"/>
    <property type="match status" value="1"/>
</dbReference>
<evidence type="ECO:0000256" key="4">
    <source>
        <dbReference type="ARBA" id="ARBA00022605"/>
    </source>
</evidence>
<feature type="domain" description="Dihydrodipicolinate reductase C-terminal" evidence="18">
    <location>
        <begin position="190"/>
        <end position="330"/>
    </location>
</feature>
<proteinExistence type="inferred from homology"/>
<evidence type="ECO:0000256" key="6">
    <source>
        <dbReference type="ARBA" id="ARBA00022857"/>
    </source>
</evidence>
<keyword evidence="9" id="KW-0560">Oxidoreductase</keyword>
<keyword evidence="6" id="KW-0521">NADP</keyword>
<comment type="function">
    <text evidence="16">Catalyzes the conversion of 4-hydroxy-tetrahydrodipicolinate (HTPA) to tetrahydrodipicolinate.</text>
</comment>
<keyword evidence="4" id="KW-0028">Amino-acid biosynthesis</keyword>
<evidence type="ECO:0000259" key="18">
    <source>
        <dbReference type="Pfam" id="PF05173"/>
    </source>
</evidence>
<dbReference type="EMBL" id="JAMZMK010010205">
    <property type="protein sequence ID" value="KAI7732549.1"/>
    <property type="molecule type" value="Genomic_DNA"/>
</dbReference>
<dbReference type="PANTHER" id="PTHR20836">
    <property type="entry name" value="DIHYDRODIPICOLINATE REDUCTASE"/>
    <property type="match status" value="1"/>
</dbReference>
<comment type="similarity">
    <text evidence="2">Belongs to the DapB family.</text>
</comment>
<name>A0AAD5G8M5_AMBAR</name>
<evidence type="ECO:0000313" key="19">
    <source>
        <dbReference type="EMBL" id="KAI7732549.1"/>
    </source>
</evidence>
<sequence>MAFVVKVPAKLLVGYQHDNNNNLVSFSISRRSSNYTCVSRKQRCLLSVSATLNTHTHMDLSLPIMVNSCVGKMGQAVVEAGVSAGLHIVPESFGIEKDAGKMVQVGGKDIRVHGPSDRETVLAFVMEEYPNLIVVDFTVPNAVNDNAELYSKARVPFVMGTTGGDRDLLYKTVEDAGIYAVISPQMGKQVVAFLAAMEIMAEQFPGAFSGYTLEVLESHQATKLDISGTAKAVISCFQKLGVSFDLDQIQLIRDPKQQIETIGVPEEHLNGHAFHTYRLKSPDGTVSFEFQHNVCGRSIYAEGAIDAALFLSKKIQSKADKKIYDMIDVLREDVYEILPLRCKKIKHPRIVVYIQSGNSKIE</sequence>
<evidence type="ECO:0000256" key="12">
    <source>
        <dbReference type="ARBA" id="ARBA00037922"/>
    </source>
</evidence>
<dbReference type="Gene3D" id="3.30.360.10">
    <property type="entry name" value="Dihydrodipicolinate Reductase, domain 2"/>
    <property type="match status" value="1"/>
</dbReference>
<evidence type="ECO:0000313" key="20">
    <source>
        <dbReference type="Proteomes" id="UP001206925"/>
    </source>
</evidence>
<dbReference type="GO" id="GO:0008839">
    <property type="term" value="F:4-hydroxy-tetrahydrodipicolinate reductase"/>
    <property type="evidence" value="ECO:0007669"/>
    <property type="project" value="UniProtKB-EC"/>
</dbReference>
<keyword evidence="5" id="KW-0934">Plastid</keyword>
<evidence type="ECO:0000256" key="9">
    <source>
        <dbReference type="ARBA" id="ARBA00023002"/>
    </source>
</evidence>
<accession>A0AAD5G8M5</accession>
<keyword evidence="7" id="KW-0220">Diaminopimelate biosynthesis</keyword>
<keyword evidence="10" id="KW-0520">NAD</keyword>
<evidence type="ECO:0000256" key="8">
    <source>
        <dbReference type="ARBA" id="ARBA00022946"/>
    </source>
</evidence>
<comment type="subcellular location">
    <subcellularLocation>
        <location evidence="1">Plastid</location>
        <location evidence="1">Chloroplast</location>
    </subcellularLocation>
</comment>
<dbReference type="InterPro" id="IPR000846">
    <property type="entry name" value="DapB_N"/>
</dbReference>
<dbReference type="Gene3D" id="3.40.50.720">
    <property type="entry name" value="NAD(P)-binding Rossmann-like Domain"/>
    <property type="match status" value="1"/>
</dbReference>
<keyword evidence="8" id="KW-0809">Transit peptide</keyword>
<dbReference type="Proteomes" id="UP001206925">
    <property type="component" value="Unassembled WGS sequence"/>
</dbReference>
<dbReference type="Pfam" id="PF05173">
    <property type="entry name" value="DapB_C"/>
    <property type="match status" value="1"/>
</dbReference>
<organism evidence="19 20">
    <name type="scientific">Ambrosia artemisiifolia</name>
    <name type="common">Common ragweed</name>
    <dbReference type="NCBI Taxonomy" id="4212"/>
    <lineage>
        <taxon>Eukaryota</taxon>
        <taxon>Viridiplantae</taxon>
        <taxon>Streptophyta</taxon>
        <taxon>Embryophyta</taxon>
        <taxon>Tracheophyta</taxon>
        <taxon>Spermatophyta</taxon>
        <taxon>Magnoliopsida</taxon>
        <taxon>eudicotyledons</taxon>
        <taxon>Gunneridae</taxon>
        <taxon>Pentapetalae</taxon>
        <taxon>asterids</taxon>
        <taxon>campanulids</taxon>
        <taxon>Asterales</taxon>
        <taxon>Asteraceae</taxon>
        <taxon>Asteroideae</taxon>
        <taxon>Heliantheae alliance</taxon>
        <taxon>Heliantheae</taxon>
        <taxon>Ambrosia</taxon>
    </lineage>
</organism>
<evidence type="ECO:0000259" key="17">
    <source>
        <dbReference type="Pfam" id="PF01113"/>
    </source>
</evidence>
<comment type="pathway">
    <text evidence="12">Amino-acid biosynthesis; L-lysine biosynthesis via DAP pathway; (S)-tetrahydrodipicolinate from L-aspartate: step 4/4.</text>
</comment>
<protein>
    <recommendedName>
        <fullName evidence="13">4-hydroxy-tetrahydrodipicolinate reductase</fullName>
        <ecNumber evidence="13">1.17.1.8</ecNumber>
    </recommendedName>
</protein>
<evidence type="ECO:0000256" key="5">
    <source>
        <dbReference type="ARBA" id="ARBA00022640"/>
    </source>
</evidence>
<evidence type="ECO:0000256" key="3">
    <source>
        <dbReference type="ARBA" id="ARBA00022528"/>
    </source>
</evidence>
<gene>
    <name evidence="19" type="ORF">M8C21_024155</name>
</gene>
<comment type="caution">
    <text evidence="19">The sequence shown here is derived from an EMBL/GenBank/DDBJ whole genome shotgun (WGS) entry which is preliminary data.</text>
</comment>
<dbReference type="AlphaFoldDB" id="A0AAD5G8M5"/>
<evidence type="ECO:0000256" key="10">
    <source>
        <dbReference type="ARBA" id="ARBA00023027"/>
    </source>
</evidence>
<keyword evidence="20" id="KW-1185">Reference proteome</keyword>
<dbReference type="GO" id="GO:0009570">
    <property type="term" value="C:chloroplast stroma"/>
    <property type="evidence" value="ECO:0007669"/>
    <property type="project" value="TreeGrafter"/>
</dbReference>
<evidence type="ECO:0000256" key="7">
    <source>
        <dbReference type="ARBA" id="ARBA00022915"/>
    </source>
</evidence>
<dbReference type="SUPFAM" id="SSF51735">
    <property type="entry name" value="NAD(P)-binding Rossmann-fold domains"/>
    <property type="match status" value="1"/>
</dbReference>
<dbReference type="GO" id="GO:0070402">
    <property type="term" value="F:NADPH binding"/>
    <property type="evidence" value="ECO:0007669"/>
    <property type="project" value="InterPro"/>
</dbReference>
<dbReference type="GO" id="GO:0019877">
    <property type="term" value="P:diaminopimelate biosynthetic process"/>
    <property type="evidence" value="ECO:0007669"/>
    <property type="project" value="UniProtKB-KW"/>
</dbReference>
<dbReference type="InterPro" id="IPR022663">
    <property type="entry name" value="DapB_C"/>
</dbReference>
<dbReference type="NCBIfam" id="TIGR02130">
    <property type="entry name" value="dapB_plant"/>
    <property type="match status" value="1"/>
</dbReference>
<keyword evidence="11" id="KW-0457">Lysine biosynthesis</keyword>
<keyword evidence="3" id="KW-0150">Chloroplast</keyword>
<evidence type="ECO:0000256" key="11">
    <source>
        <dbReference type="ARBA" id="ARBA00023154"/>
    </source>
</evidence>
<evidence type="ECO:0000256" key="16">
    <source>
        <dbReference type="ARBA" id="ARBA00057936"/>
    </source>
</evidence>
<dbReference type="InterPro" id="IPR023940">
    <property type="entry name" value="DHDPR_bac"/>
</dbReference>
<dbReference type="GO" id="GO:0009089">
    <property type="term" value="P:lysine biosynthetic process via diaminopimelate"/>
    <property type="evidence" value="ECO:0007669"/>
    <property type="project" value="InterPro"/>
</dbReference>